<comment type="caution">
    <text evidence="1">The sequence shown here is derived from an EMBL/GenBank/DDBJ whole genome shotgun (WGS) entry which is preliminary data.</text>
</comment>
<sequence>MIRTQISLTEEDYAAARAEAERLGISLAELLRRSLRTLLPTDADKPWMRYAGLVESGDADASRHIDELVYGHKD</sequence>
<gene>
    <name evidence="1" type="ORF">CKO31_01055</name>
</gene>
<keyword evidence="2" id="KW-1185">Reference proteome</keyword>
<accession>A0ABS1CBQ8</accession>
<evidence type="ECO:0008006" key="3">
    <source>
        <dbReference type="Google" id="ProtNLM"/>
    </source>
</evidence>
<reference evidence="1 2" key="1">
    <citation type="journal article" date="2020" name="Microorganisms">
        <title>Osmotic Adaptation and Compatible Solute Biosynthesis of Phototrophic Bacteria as Revealed from Genome Analyses.</title>
        <authorList>
            <person name="Imhoff J.F."/>
            <person name="Rahn T."/>
            <person name="Kunzel S."/>
            <person name="Keller A."/>
            <person name="Neulinger S.C."/>
        </authorList>
    </citation>
    <scope>NUCLEOTIDE SEQUENCE [LARGE SCALE GENOMIC DNA]</scope>
    <source>
        <strain evidence="1 2">DSM 6210</strain>
    </source>
</reference>
<dbReference type="EMBL" id="NRRV01000001">
    <property type="protein sequence ID" value="MBK1629343.1"/>
    <property type="molecule type" value="Genomic_DNA"/>
</dbReference>
<dbReference type="Proteomes" id="UP000748752">
    <property type="component" value="Unassembled WGS sequence"/>
</dbReference>
<evidence type="ECO:0000313" key="1">
    <source>
        <dbReference type="EMBL" id="MBK1629343.1"/>
    </source>
</evidence>
<proteinExistence type="predicted"/>
<organism evidence="1 2">
    <name type="scientific">Thiohalocapsa halophila</name>
    <dbReference type="NCBI Taxonomy" id="69359"/>
    <lineage>
        <taxon>Bacteria</taxon>
        <taxon>Pseudomonadati</taxon>
        <taxon>Pseudomonadota</taxon>
        <taxon>Gammaproteobacteria</taxon>
        <taxon>Chromatiales</taxon>
        <taxon>Chromatiaceae</taxon>
        <taxon>Thiohalocapsa</taxon>
    </lineage>
</organism>
<name>A0ABS1CBQ8_9GAMM</name>
<evidence type="ECO:0000313" key="2">
    <source>
        <dbReference type="Proteomes" id="UP000748752"/>
    </source>
</evidence>
<dbReference type="RefSeq" id="WP_200233173.1">
    <property type="nucleotide sequence ID" value="NZ_NRRV01000001.1"/>
</dbReference>
<protein>
    <recommendedName>
        <fullName evidence="3">CopG family transcriptional regulator</fullName>
    </recommendedName>
</protein>